<dbReference type="InterPro" id="IPR057011">
    <property type="entry name" value="ULT1/2_SAND"/>
</dbReference>
<evidence type="ECO:0008006" key="7">
    <source>
        <dbReference type="Google" id="ProtNLM"/>
    </source>
</evidence>
<dbReference type="InterPro" id="IPR057012">
    <property type="entry name" value="ULT1/2_Znf"/>
</dbReference>
<dbReference type="PANTHER" id="PTHR34053">
    <property type="entry name" value="PROTEIN ULTRAPETALA 1"/>
    <property type="match status" value="1"/>
</dbReference>
<feature type="domain" description="ULTRAPETALA1/2 zinc finger" evidence="4">
    <location>
        <begin position="521"/>
        <end position="610"/>
    </location>
</feature>
<sequence length="855" mass="96019">MKVSDLMCPLTNRWELEKIRKVLPQYEEAILMLKTSSTHSHDTLFWIPEKSGAYSTKTGYGIGRMGTGTSNSDSDPVNWLKHVWNVKTAPKIKDFLWRLLRKAIPVSANLERRGIASFNCKKCDGQEDDLHVFLKCPLAEQVWSLLPTTQTPSSSLLSIAAMIKQGNSFCPLPPVGVTSPLWPWALWNLWKARNTLMFENRAFTAKEIVLKSIKDAKEWSQAQSINEVPIPRFDSLNPYHQRSPCPPPTFQPGTLVVKVDAAWDAKTGKCGVGGIYTGEIAGLPPLISEAFSHVSSAIMAEAFAVHRAVSSAVYSNVRSLAVLSDSLSLINLLKKGESQPELFGTIFDIYHYVPLFDVISFNFISRSFNSEADLVAKSVLAEYIMNSIGDRRSGMERECGSKKTLFSEDELQKISGVIVGDDYVEVMCGCTSHRYGDAIARLRVFSDGDLQITCQCTPACHEDKLSPAAFEKHSERETSRNWRNNVWVFIEGDKVPLSKTVLLRYYNQTLKNNSNGSKVTHRDEFVGCSRCGKERRFRLRSRGECRKHHDALAEPNWKCCDYPYHKITCDEEEERVSRKVYKGCTRSPSCKGCTSCVCFGCNLCRFADSKTFLVWALAPINPNVEGSGLIDFPVNWTNLMGLTCLPPIGLSAEVLIPWLLWSLWIARNNLLFNKKTAAPEDIISRAVGSAREWLNAQEPAELSPRSRPIVERPIDNCHRLQSDAAWREDTGIAGLGWTIKKNTERASFGSHCYFVASPMVAEALALREAIFKSKELGIQRLRRETDSLQLVKAITAKKPPPDIYGIVSDIISLISEFELIQFRWIPREQNKDADVLAKQALLLETNVMNPTLRGF</sequence>
<feature type="domain" description="ULTRAPETALA1/2 SAND" evidence="3">
    <location>
        <begin position="414"/>
        <end position="506"/>
    </location>
</feature>
<dbReference type="Gene3D" id="3.30.420.10">
    <property type="entry name" value="Ribonuclease H-like superfamily/Ribonuclease H"/>
    <property type="match status" value="2"/>
</dbReference>
<evidence type="ECO:0000259" key="4">
    <source>
        <dbReference type="Pfam" id="PF23293"/>
    </source>
</evidence>
<dbReference type="Pfam" id="PF13966">
    <property type="entry name" value="zf-RVT"/>
    <property type="match status" value="1"/>
</dbReference>
<dbReference type="EMBL" id="JADBGQ010000006">
    <property type="protein sequence ID" value="KAG5395424.1"/>
    <property type="molecule type" value="Genomic_DNA"/>
</dbReference>
<dbReference type="InterPro" id="IPR020533">
    <property type="entry name" value="Developmental_reg_ULTRAPETALA"/>
</dbReference>
<dbReference type="InterPro" id="IPR036397">
    <property type="entry name" value="RNaseH_sf"/>
</dbReference>
<feature type="domain" description="RNase H type-1" evidence="1">
    <location>
        <begin position="259"/>
        <end position="378"/>
    </location>
</feature>
<dbReference type="Pfam" id="PF13456">
    <property type="entry name" value="RVT_3"/>
    <property type="match status" value="2"/>
</dbReference>
<evidence type="ECO:0000259" key="2">
    <source>
        <dbReference type="Pfam" id="PF13966"/>
    </source>
</evidence>
<keyword evidence="6" id="KW-1185">Reference proteome</keyword>
<dbReference type="Proteomes" id="UP000823674">
    <property type="component" value="Chromosome A06"/>
</dbReference>
<dbReference type="Pfam" id="PF23292">
    <property type="entry name" value="SAND_ULT1"/>
    <property type="match status" value="1"/>
</dbReference>
<proteinExistence type="predicted"/>
<comment type="caution">
    <text evidence="5">The sequence shown here is derived from an EMBL/GenBank/DDBJ whole genome shotgun (WGS) entry which is preliminary data.</text>
</comment>
<accession>A0ABQ7M9F3</accession>
<dbReference type="CDD" id="cd06222">
    <property type="entry name" value="RNase_H_like"/>
    <property type="match status" value="2"/>
</dbReference>
<organism evidence="5 6">
    <name type="scientific">Brassica rapa subsp. trilocularis</name>
    <dbReference type="NCBI Taxonomy" id="1813537"/>
    <lineage>
        <taxon>Eukaryota</taxon>
        <taxon>Viridiplantae</taxon>
        <taxon>Streptophyta</taxon>
        <taxon>Embryophyta</taxon>
        <taxon>Tracheophyta</taxon>
        <taxon>Spermatophyta</taxon>
        <taxon>Magnoliopsida</taxon>
        <taxon>eudicotyledons</taxon>
        <taxon>Gunneridae</taxon>
        <taxon>Pentapetalae</taxon>
        <taxon>rosids</taxon>
        <taxon>malvids</taxon>
        <taxon>Brassicales</taxon>
        <taxon>Brassicaceae</taxon>
        <taxon>Brassiceae</taxon>
        <taxon>Brassica</taxon>
    </lineage>
</organism>
<name>A0ABQ7M9F3_BRACM</name>
<evidence type="ECO:0000259" key="3">
    <source>
        <dbReference type="Pfam" id="PF23292"/>
    </source>
</evidence>
<dbReference type="SUPFAM" id="SSF53098">
    <property type="entry name" value="Ribonuclease H-like"/>
    <property type="match status" value="2"/>
</dbReference>
<evidence type="ECO:0000313" key="6">
    <source>
        <dbReference type="Proteomes" id="UP000823674"/>
    </source>
</evidence>
<protein>
    <recommendedName>
        <fullName evidence="7">RNase H type-1 domain-containing protein</fullName>
    </recommendedName>
</protein>
<feature type="domain" description="Reverse transcriptase zinc-binding" evidence="2">
    <location>
        <begin position="72"/>
        <end position="143"/>
    </location>
</feature>
<dbReference type="PANTHER" id="PTHR34053:SF3">
    <property type="entry name" value="PROTEIN ULTRAPETALA 2"/>
    <property type="match status" value="1"/>
</dbReference>
<dbReference type="InterPro" id="IPR026960">
    <property type="entry name" value="RVT-Znf"/>
</dbReference>
<reference evidence="5 6" key="1">
    <citation type="submission" date="2021-03" db="EMBL/GenBank/DDBJ databases">
        <authorList>
            <person name="King G.J."/>
            <person name="Bancroft I."/>
            <person name="Baten A."/>
            <person name="Bloomfield J."/>
            <person name="Borpatragohain P."/>
            <person name="He Z."/>
            <person name="Irish N."/>
            <person name="Irwin J."/>
            <person name="Liu K."/>
            <person name="Mauleon R.P."/>
            <person name="Moore J."/>
            <person name="Morris R."/>
            <person name="Ostergaard L."/>
            <person name="Wang B."/>
            <person name="Wells R."/>
        </authorList>
    </citation>
    <scope>NUCLEOTIDE SEQUENCE [LARGE SCALE GENOMIC DNA]</scope>
    <source>
        <strain evidence="5">R-o-18</strain>
        <tissue evidence="5">Leaf</tissue>
    </source>
</reference>
<dbReference type="InterPro" id="IPR002156">
    <property type="entry name" value="RNaseH_domain"/>
</dbReference>
<evidence type="ECO:0000313" key="5">
    <source>
        <dbReference type="EMBL" id="KAG5395424.1"/>
    </source>
</evidence>
<dbReference type="Pfam" id="PF23293">
    <property type="entry name" value="zf_ULT1"/>
    <property type="match status" value="1"/>
</dbReference>
<evidence type="ECO:0000259" key="1">
    <source>
        <dbReference type="Pfam" id="PF13456"/>
    </source>
</evidence>
<feature type="domain" description="RNase H type-1" evidence="1">
    <location>
        <begin position="722"/>
        <end position="840"/>
    </location>
</feature>
<dbReference type="InterPro" id="IPR044730">
    <property type="entry name" value="RNase_H-like_dom_plant"/>
</dbReference>
<dbReference type="InterPro" id="IPR012337">
    <property type="entry name" value="RNaseH-like_sf"/>
</dbReference>
<gene>
    <name evidence="5" type="primary">A06g510040.1_BraROA</name>
    <name evidence="5" type="ORF">IGI04_025387</name>
</gene>